<dbReference type="EMBL" id="JAABNR010000012">
    <property type="protein sequence ID" value="NBZ88694.1"/>
    <property type="molecule type" value="Genomic_DNA"/>
</dbReference>
<evidence type="ECO:0000313" key="1">
    <source>
        <dbReference type="EMBL" id="NBZ88694.1"/>
    </source>
</evidence>
<dbReference type="Proteomes" id="UP001193501">
    <property type="component" value="Unassembled WGS sequence"/>
</dbReference>
<sequence length="72" mass="7328">MDPNRAGQVKARAIARSCPPRAASGPAPDLAAIASPAGIISHDLEGNLLSMTERALSAMAHGRLGRIAKSLA</sequence>
<reference evidence="1" key="1">
    <citation type="submission" date="2020-01" db="EMBL/GenBank/DDBJ databases">
        <authorList>
            <person name="Chen W.-M."/>
        </authorList>
    </citation>
    <scope>NUCLEOTIDE SEQUENCE</scope>
    <source>
        <strain evidence="1">CYK-10</strain>
    </source>
</reference>
<comment type="caution">
    <text evidence="1">The sequence shown here is derived from an EMBL/GenBank/DDBJ whole genome shotgun (WGS) entry which is preliminary data.</text>
</comment>
<name>A0AAE4YEJ8_9RHOB</name>
<keyword evidence="2" id="KW-1185">Reference proteome</keyword>
<gene>
    <name evidence="1" type="ORF">GV832_13965</name>
</gene>
<evidence type="ECO:0000313" key="2">
    <source>
        <dbReference type="Proteomes" id="UP001193501"/>
    </source>
</evidence>
<accession>A0AAE4YEJ8</accession>
<organism evidence="1 2">
    <name type="scientific">Stagnihabitans tardus</name>
    <dbReference type="NCBI Taxonomy" id="2699202"/>
    <lineage>
        <taxon>Bacteria</taxon>
        <taxon>Pseudomonadati</taxon>
        <taxon>Pseudomonadota</taxon>
        <taxon>Alphaproteobacteria</taxon>
        <taxon>Rhodobacterales</taxon>
        <taxon>Paracoccaceae</taxon>
        <taxon>Stagnihabitans</taxon>
    </lineage>
</organism>
<proteinExistence type="predicted"/>
<protein>
    <submittedName>
        <fullName evidence="1">Uncharacterized protein</fullName>
    </submittedName>
</protein>
<dbReference type="AlphaFoldDB" id="A0AAE4YEJ8"/>